<keyword evidence="3" id="KW-1185">Reference proteome</keyword>
<gene>
    <name evidence="2" type="ORF">Fot_22421</name>
</gene>
<proteinExistence type="predicted"/>
<feature type="region of interest" description="Disordered" evidence="1">
    <location>
        <begin position="300"/>
        <end position="335"/>
    </location>
</feature>
<reference evidence="3" key="1">
    <citation type="submission" date="2024-07" db="EMBL/GenBank/DDBJ databases">
        <title>Two chromosome-level genome assemblies of Korean endemic species Abeliophyllum distichum and Forsythia ovata (Oleaceae).</title>
        <authorList>
            <person name="Jang H."/>
        </authorList>
    </citation>
    <scope>NUCLEOTIDE SEQUENCE [LARGE SCALE GENOMIC DNA]</scope>
</reference>
<organism evidence="2 3">
    <name type="scientific">Forsythia ovata</name>
    <dbReference type="NCBI Taxonomy" id="205694"/>
    <lineage>
        <taxon>Eukaryota</taxon>
        <taxon>Viridiplantae</taxon>
        <taxon>Streptophyta</taxon>
        <taxon>Embryophyta</taxon>
        <taxon>Tracheophyta</taxon>
        <taxon>Spermatophyta</taxon>
        <taxon>Magnoliopsida</taxon>
        <taxon>eudicotyledons</taxon>
        <taxon>Gunneridae</taxon>
        <taxon>Pentapetalae</taxon>
        <taxon>asterids</taxon>
        <taxon>lamiids</taxon>
        <taxon>Lamiales</taxon>
        <taxon>Oleaceae</taxon>
        <taxon>Forsythieae</taxon>
        <taxon>Forsythia</taxon>
    </lineage>
</organism>
<evidence type="ECO:0000256" key="1">
    <source>
        <dbReference type="SAM" id="MobiDB-lite"/>
    </source>
</evidence>
<dbReference type="AlphaFoldDB" id="A0ABD1UZC9"/>
<evidence type="ECO:0000313" key="3">
    <source>
        <dbReference type="Proteomes" id="UP001604277"/>
    </source>
</evidence>
<name>A0ABD1UZC9_9LAMI</name>
<feature type="compositionally biased region" description="Polar residues" evidence="1">
    <location>
        <begin position="310"/>
        <end position="335"/>
    </location>
</feature>
<sequence>MVQIEGHVGRLERSIEDINDGGEKQLFIKASKQVKGISSAKSAYSDFNFISPLVQTTLLVAMRERQSRNFLNLKRRFGRTALGEIVVIAEPVRAIYSVFKMVFNTNYFKMLRRKQLEQLYRVMNLSDCDSEAEGIPLMMVKLTAEEATDLQRQMEESVRQRICKGITGPSKVVEFGDDGESISPRTHMVNLGLDPYEMDLVESWEGHVRELSRGHKEPDSDIERWACNQYHSDLSLVDFTKLRDLYRVLEGPPKQIAVCILGSSSLPQFGLASLAAKKIPLMVQKKSSYNDQKRTLVGLSLNGGEKDQDVPTTTSDPRQTILVPSTSPQGLQIMV</sequence>
<evidence type="ECO:0000313" key="2">
    <source>
        <dbReference type="EMBL" id="KAL2529820.1"/>
    </source>
</evidence>
<comment type="caution">
    <text evidence="2">The sequence shown here is derived from an EMBL/GenBank/DDBJ whole genome shotgun (WGS) entry which is preliminary data.</text>
</comment>
<dbReference type="Proteomes" id="UP001604277">
    <property type="component" value="Unassembled WGS sequence"/>
</dbReference>
<dbReference type="EMBL" id="JBFOLJ010000006">
    <property type="protein sequence ID" value="KAL2529820.1"/>
    <property type="molecule type" value="Genomic_DNA"/>
</dbReference>
<accession>A0ABD1UZC9</accession>
<protein>
    <submittedName>
        <fullName evidence="2">Uncharacterized protein</fullName>
    </submittedName>
</protein>